<sequence>MPLALVEKYNIGTPRLTSKMELIMANKAVINPYGMIEDVLVKVKDLLGEFTLGIKEEKRTIKVYGKPDNHCYKVETKDKELEDAPTKTNPVWEDESIEIDERQSFEEFNWLESTYGEIIPNWDTMFPEPTSFIPRPKSKEHQEWIKRWKRHYKVATRSKFGMKDQNQKETGGTNVVTLLVKESVVILRTTP</sequence>
<dbReference type="Proteomes" id="UP000265520">
    <property type="component" value="Unassembled WGS sequence"/>
</dbReference>
<dbReference type="AlphaFoldDB" id="A0A392P340"/>
<evidence type="ECO:0000313" key="1">
    <source>
        <dbReference type="EMBL" id="MCI05235.1"/>
    </source>
</evidence>
<gene>
    <name evidence="1" type="ORF">A2U01_0026285</name>
</gene>
<dbReference type="EMBL" id="LXQA010058003">
    <property type="protein sequence ID" value="MCI05235.1"/>
    <property type="molecule type" value="Genomic_DNA"/>
</dbReference>
<proteinExistence type="predicted"/>
<reference evidence="1 2" key="1">
    <citation type="journal article" date="2018" name="Front. Plant Sci.">
        <title>Red Clover (Trifolium pratense) and Zigzag Clover (T. medium) - A Picture of Genomic Similarities and Differences.</title>
        <authorList>
            <person name="Dluhosova J."/>
            <person name="Istvanek J."/>
            <person name="Nedelnik J."/>
            <person name="Repkova J."/>
        </authorList>
    </citation>
    <scope>NUCLEOTIDE SEQUENCE [LARGE SCALE GENOMIC DNA]</scope>
    <source>
        <strain evidence="2">cv. 10/8</strain>
        <tissue evidence="1">Leaf</tissue>
    </source>
</reference>
<organism evidence="1 2">
    <name type="scientific">Trifolium medium</name>
    <dbReference type="NCBI Taxonomy" id="97028"/>
    <lineage>
        <taxon>Eukaryota</taxon>
        <taxon>Viridiplantae</taxon>
        <taxon>Streptophyta</taxon>
        <taxon>Embryophyta</taxon>
        <taxon>Tracheophyta</taxon>
        <taxon>Spermatophyta</taxon>
        <taxon>Magnoliopsida</taxon>
        <taxon>eudicotyledons</taxon>
        <taxon>Gunneridae</taxon>
        <taxon>Pentapetalae</taxon>
        <taxon>rosids</taxon>
        <taxon>fabids</taxon>
        <taxon>Fabales</taxon>
        <taxon>Fabaceae</taxon>
        <taxon>Papilionoideae</taxon>
        <taxon>50 kb inversion clade</taxon>
        <taxon>NPAAA clade</taxon>
        <taxon>Hologalegina</taxon>
        <taxon>IRL clade</taxon>
        <taxon>Trifolieae</taxon>
        <taxon>Trifolium</taxon>
    </lineage>
</organism>
<accession>A0A392P340</accession>
<comment type="caution">
    <text evidence="1">The sequence shown here is derived from an EMBL/GenBank/DDBJ whole genome shotgun (WGS) entry which is preliminary data.</text>
</comment>
<protein>
    <submittedName>
        <fullName evidence="1">Uncharacterized protein</fullName>
    </submittedName>
</protein>
<feature type="non-terminal residue" evidence="1">
    <location>
        <position position="191"/>
    </location>
</feature>
<name>A0A392P340_9FABA</name>
<evidence type="ECO:0000313" key="2">
    <source>
        <dbReference type="Proteomes" id="UP000265520"/>
    </source>
</evidence>
<keyword evidence="2" id="KW-1185">Reference proteome</keyword>